<keyword evidence="2" id="KW-1185">Reference proteome</keyword>
<dbReference type="Pfam" id="PF05936">
    <property type="entry name" value="T6SS_VasE"/>
    <property type="match status" value="1"/>
</dbReference>
<evidence type="ECO:0000313" key="2">
    <source>
        <dbReference type="Proteomes" id="UP000003374"/>
    </source>
</evidence>
<sequence length="448" mass="50047">MSRNSRILWSEGLFLEPQHFQQHDRFFERYVEGRVAALMPHAWGFQSLELDADLLSIGKLGLRSARGVFPDGTPFAVPDDDPLPPPLELDESIHDRTVYLVLPLRADGAVEVQRGTGGNGLYRYRAEDVEVRDNVLDSTASTLVEVGWLNTRLALEGEALDEYVRIPLARVIECRADRQVILDDAFIPTVTRAGAARRLQGFVTELRGLLYQRADFLAERVTVSGHGGAGEITDFLMLQVVNRYAPVVSHLAEFLHVHPEQLFTLMLAIAGELATLTTESRRPPEFKVYRHENLAHSFEPVFDTLRAEFRTVRESPAVSIPLEATGRHGICVARVEDLALFESANFVLAVGASVPTEELRSRFPLQVKAGPVERIAELVNNNLPGIELLPVPVAPRQIPFYTNCIYFEFSRRGPLWQQLATSGGLAVHVAGQFADLKMDLWAIRGQKR</sequence>
<dbReference type="HOGENOM" id="CLU_031690_3_0_6"/>
<dbReference type="EMBL" id="AAOF01000003">
    <property type="protein sequence ID" value="EAR22500.1"/>
    <property type="molecule type" value="Genomic_DNA"/>
</dbReference>
<dbReference type="RefSeq" id="WP_005002937.1">
    <property type="nucleotide sequence ID" value="NZ_CH672427.1"/>
</dbReference>
<protein>
    <recommendedName>
        <fullName evidence="3">Type VI secretion protein, VC_A0114 family</fullName>
    </recommendedName>
</protein>
<gene>
    <name evidence="1" type="ORF">NB231_12209</name>
</gene>
<accession>A4BPJ9</accession>
<dbReference type="STRING" id="314278.NB231_12209"/>
<dbReference type="PANTHER" id="PTHR35566">
    <property type="entry name" value="BLR3599 PROTEIN"/>
    <property type="match status" value="1"/>
</dbReference>
<dbReference type="InterPro" id="IPR010263">
    <property type="entry name" value="T6SS_TssK"/>
</dbReference>
<proteinExistence type="predicted"/>
<dbReference type="eggNOG" id="COG3522">
    <property type="taxonomic scope" value="Bacteria"/>
</dbReference>
<comment type="caution">
    <text evidence="1">The sequence shown here is derived from an EMBL/GenBank/DDBJ whole genome shotgun (WGS) entry which is preliminary data.</text>
</comment>
<evidence type="ECO:0000313" key="1">
    <source>
        <dbReference type="EMBL" id="EAR22500.1"/>
    </source>
</evidence>
<evidence type="ECO:0008006" key="3">
    <source>
        <dbReference type="Google" id="ProtNLM"/>
    </source>
</evidence>
<dbReference type="OrthoDB" id="9775333at2"/>
<dbReference type="Proteomes" id="UP000003374">
    <property type="component" value="Unassembled WGS sequence"/>
</dbReference>
<reference evidence="1 2" key="1">
    <citation type="submission" date="2006-02" db="EMBL/GenBank/DDBJ databases">
        <authorList>
            <person name="Waterbury J."/>
            <person name="Ferriera S."/>
            <person name="Johnson J."/>
            <person name="Kravitz S."/>
            <person name="Halpern A."/>
            <person name="Remington K."/>
            <person name="Beeson K."/>
            <person name="Tran B."/>
            <person name="Rogers Y.-H."/>
            <person name="Friedman R."/>
            <person name="Venter J.C."/>
        </authorList>
    </citation>
    <scope>NUCLEOTIDE SEQUENCE [LARGE SCALE GENOMIC DNA]</scope>
    <source>
        <strain evidence="1 2">Nb-231</strain>
    </source>
</reference>
<name>A4BPJ9_9GAMM</name>
<organism evidence="1 2">
    <name type="scientific">Nitrococcus mobilis Nb-231</name>
    <dbReference type="NCBI Taxonomy" id="314278"/>
    <lineage>
        <taxon>Bacteria</taxon>
        <taxon>Pseudomonadati</taxon>
        <taxon>Pseudomonadota</taxon>
        <taxon>Gammaproteobacteria</taxon>
        <taxon>Chromatiales</taxon>
        <taxon>Ectothiorhodospiraceae</taxon>
        <taxon>Nitrococcus</taxon>
    </lineage>
</organism>
<dbReference type="AlphaFoldDB" id="A4BPJ9"/>
<dbReference type="NCBIfam" id="TIGR03353">
    <property type="entry name" value="VI_chp_4"/>
    <property type="match status" value="1"/>
</dbReference>
<dbReference type="PANTHER" id="PTHR35566:SF1">
    <property type="entry name" value="TYPE VI SECRETION SYSTEM BASEPLATE COMPONENT TSSK1"/>
    <property type="match status" value="1"/>
</dbReference>